<evidence type="ECO:0000313" key="1">
    <source>
        <dbReference type="Proteomes" id="UP000887565"/>
    </source>
</evidence>
<sequence>FLFSFRRTHALTLEPIAQRQPRLRCPCYCYRRPKQPLIVIPIAPTLSHTAYCNHRLYLDKGKKFQRTTHDVGVGQFGLWPFIAA</sequence>
<reference evidence="2" key="1">
    <citation type="submission" date="2022-11" db="UniProtKB">
        <authorList>
            <consortium name="WormBaseParasite"/>
        </authorList>
    </citation>
    <scope>IDENTIFICATION</scope>
</reference>
<organism evidence="1 2">
    <name type="scientific">Romanomermis culicivorax</name>
    <name type="common">Nematode worm</name>
    <dbReference type="NCBI Taxonomy" id="13658"/>
    <lineage>
        <taxon>Eukaryota</taxon>
        <taxon>Metazoa</taxon>
        <taxon>Ecdysozoa</taxon>
        <taxon>Nematoda</taxon>
        <taxon>Enoplea</taxon>
        <taxon>Dorylaimia</taxon>
        <taxon>Mermithida</taxon>
        <taxon>Mermithoidea</taxon>
        <taxon>Mermithidae</taxon>
        <taxon>Romanomermis</taxon>
    </lineage>
</organism>
<dbReference type="AlphaFoldDB" id="A0A915ILJ6"/>
<dbReference type="Proteomes" id="UP000887565">
    <property type="component" value="Unplaced"/>
</dbReference>
<protein>
    <submittedName>
        <fullName evidence="2">Uncharacterized protein</fullName>
    </submittedName>
</protein>
<dbReference type="WBParaSite" id="nRc.2.0.1.t14690-RA">
    <property type="protein sequence ID" value="nRc.2.0.1.t14690-RA"/>
    <property type="gene ID" value="nRc.2.0.1.g14690"/>
</dbReference>
<accession>A0A915ILJ6</accession>
<keyword evidence="1" id="KW-1185">Reference proteome</keyword>
<evidence type="ECO:0000313" key="2">
    <source>
        <dbReference type="WBParaSite" id="nRc.2.0.1.t14690-RA"/>
    </source>
</evidence>
<proteinExistence type="predicted"/>
<name>A0A915ILJ6_ROMCU</name>